<sequence>MLTLFITIAIDESFGLVRAVKTLINCGLKAENIHVNGFRNTVAVSIRGLEKLECITMVKGFAVAELGYLVKCSNDIKAVMKRLGFNPVPSEPQRIVGYKTFENFTIVIKRTSTSNTYLLIVCNTKNFVTPLPSSACVHSIKGHEDVAKLKMLGEFLTELGKSFSSP</sequence>
<dbReference type="AlphaFoldDB" id="A0A7J2U409"/>
<dbReference type="EMBL" id="DSEU01000038">
    <property type="protein sequence ID" value="HEM66922.1"/>
    <property type="molecule type" value="Genomic_DNA"/>
</dbReference>
<name>A0A7J2U409_9CREN</name>
<gene>
    <name evidence="1" type="ORF">ENO26_05050</name>
</gene>
<organism evidence="1">
    <name type="scientific">Ignisphaera aggregans</name>
    <dbReference type="NCBI Taxonomy" id="334771"/>
    <lineage>
        <taxon>Archaea</taxon>
        <taxon>Thermoproteota</taxon>
        <taxon>Thermoprotei</taxon>
        <taxon>Desulfurococcales</taxon>
        <taxon>Desulfurococcaceae</taxon>
        <taxon>Ignisphaera</taxon>
    </lineage>
</organism>
<protein>
    <submittedName>
        <fullName evidence="1">Uncharacterized protein</fullName>
    </submittedName>
</protein>
<reference evidence="1" key="1">
    <citation type="journal article" date="2020" name="mSystems">
        <title>Genome- and Community-Level Interaction Insights into Carbon Utilization and Element Cycling Functions of Hydrothermarchaeota in Hydrothermal Sediment.</title>
        <authorList>
            <person name="Zhou Z."/>
            <person name="Liu Y."/>
            <person name="Xu W."/>
            <person name="Pan J."/>
            <person name="Luo Z.H."/>
            <person name="Li M."/>
        </authorList>
    </citation>
    <scope>NUCLEOTIDE SEQUENCE [LARGE SCALE GENOMIC DNA]</scope>
    <source>
        <strain evidence="1">SpSt-125</strain>
    </source>
</reference>
<accession>A0A7J2U409</accession>
<proteinExistence type="predicted"/>
<comment type="caution">
    <text evidence="1">The sequence shown here is derived from an EMBL/GenBank/DDBJ whole genome shotgun (WGS) entry which is preliminary data.</text>
</comment>
<evidence type="ECO:0000313" key="1">
    <source>
        <dbReference type="EMBL" id="HEM66922.1"/>
    </source>
</evidence>